<dbReference type="Gene3D" id="1.10.10.60">
    <property type="entry name" value="Homeodomain-like"/>
    <property type="match status" value="1"/>
</dbReference>
<reference evidence="10" key="1">
    <citation type="submission" date="2017-01" db="EMBL/GenBank/DDBJ databases">
        <title>Comparative genomics of anhydrobiosis in the tardigrade Hypsibius dujardini.</title>
        <authorList>
            <person name="Yoshida Y."/>
            <person name="Koutsovoulos G."/>
            <person name="Laetsch D."/>
            <person name="Stevens L."/>
            <person name="Kumar S."/>
            <person name="Horikawa D."/>
            <person name="Ishino K."/>
            <person name="Komine S."/>
            <person name="Tomita M."/>
            <person name="Blaxter M."/>
            <person name="Arakawa K."/>
        </authorList>
    </citation>
    <scope>NUCLEOTIDE SEQUENCE [LARGE SCALE GENOMIC DNA]</scope>
    <source>
        <strain evidence="10">Z151</strain>
    </source>
</reference>
<organism evidence="9 10">
    <name type="scientific">Hypsibius exemplaris</name>
    <name type="common">Freshwater tardigrade</name>
    <dbReference type="NCBI Taxonomy" id="2072580"/>
    <lineage>
        <taxon>Eukaryota</taxon>
        <taxon>Metazoa</taxon>
        <taxon>Ecdysozoa</taxon>
        <taxon>Tardigrada</taxon>
        <taxon>Eutardigrada</taxon>
        <taxon>Parachela</taxon>
        <taxon>Hypsibioidea</taxon>
        <taxon>Hypsibiidae</taxon>
        <taxon>Hypsibius</taxon>
    </lineage>
</organism>
<evidence type="ECO:0000313" key="9">
    <source>
        <dbReference type="EMBL" id="OQV19534.1"/>
    </source>
</evidence>
<dbReference type="CDD" id="cd00086">
    <property type="entry name" value="homeodomain"/>
    <property type="match status" value="1"/>
</dbReference>
<dbReference type="GO" id="GO:0003677">
    <property type="term" value="F:DNA binding"/>
    <property type="evidence" value="ECO:0007669"/>
    <property type="project" value="UniProtKB-UniRule"/>
</dbReference>
<comment type="caution">
    <text evidence="9">The sequence shown here is derived from an EMBL/GenBank/DDBJ whole genome shotgun (WGS) entry which is preliminary data.</text>
</comment>
<dbReference type="SUPFAM" id="SSF46689">
    <property type="entry name" value="Homeodomain-like"/>
    <property type="match status" value="1"/>
</dbReference>
<feature type="region of interest" description="Disordered" evidence="7">
    <location>
        <begin position="137"/>
        <end position="201"/>
    </location>
</feature>
<keyword evidence="4 5" id="KW-0539">Nucleus</keyword>
<dbReference type="EMBL" id="MTYJ01000038">
    <property type="protein sequence ID" value="OQV19534.1"/>
    <property type="molecule type" value="Genomic_DNA"/>
</dbReference>
<keyword evidence="3 5" id="KW-0371">Homeobox</keyword>
<evidence type="ECO:0000256" key="2">
    <source>
        <dbReference type="ARBA" id="ARBA00023125"/>
    </source>
</evidence>
<evidence type="ECO:0000256" key="7">
    <source>
        <dbReference type="SAM" id="MobiDB-lite"/>
    </source>
</evidence>
<protein>
    <recommendedName>
        <fullName evidence="8">Homeobox domain-containing protein</fullName>
    </recommendedName>
</protein>
<dbReference type="OrthoDB" id="6159439at2759"/>
<keyword evidence="2 5" id="KW-0238">DNA-binding</keyword>
<name>A0A1W0WWE9_HYPEX</name>
<dbReference type="InterPro" id="IPR001356">
    <property type="entry name" value="HD"/>
</dbReference>
<evidence type="ECO:0000256" key="4">
    <source>
        <dbReference type="ARBA" id="ARBA00023242"/>
    </source>
</evidence>
<gene>
    <name evidence="9" type="ORF">BV898_06521</name>
</gene>
<comment type="subcellular location">
    <subcellularLocation>
        <location evidence="1 5 6">Nucleus</location>
    </subcellularLocation>
</comment>
<evidence type="ECO:0000313" key="10">
    <source>
        <dbReference type="Proteomes" id="UP000192578"/>
    </source>
</evidence>
<proteinExistence type="predicted"/>
<dbReference type="InterPro" id="IPR050848">
    <property type="entry name" value="Homeobox_TF"/>
</dbReference>
<feature type="DNA-binding region" description="Homeobox" evidence="5">
    <location>
        <begin position="63"/>
        <end position="122"/>
    </location>
</feature>
<dbReference type="PROSITE" id="PS50071">
    <property type="entry name" value="HOMEOBOX_2"/>
    <property type="match status" value="1"/>
</dbReference>
<dbReference type="SMART" id="SM00389">
    <property type="entry name" value="HOX"/>
    <property type="match status" value="1"/>
</dbReference>
<dbReference type="PRINTS" id="PR00024">
    <property type="entry name" value="HOMEOBOX"/>
</dbReference>
<dbReference type="PANTHER" id="PTHR24333">
    <property type="entry name" value="HOMEO BOX HB9 LIKE A-RELATED"/>
    <property type="match status" value="1"/>
</dbReference>
<keyword evidence="10" id="KW-1185">Reference proteome</keyword>
<evidence type="ECO:0000256" key="5">
    <source>
        <dbReference type="PROSITE-ProRule" id="PRU00108"/>
    </source>
</evidence>
<dbReference type="InterPro" id="IPR020479">
    <property type="entry name" value="HD_metazoa"/>
</dbReference>
<dbReference type="Proteomes" id="UP000192578">
    <property type="component" value="Unassembled WGS sequence"/>
</dbReference>
<dbReference type="AlphaFoldDB" id="A0A1W0WWE9"/>
<dbReference type="GO" id="GO:0005634">
    <property type="term" value="C:nucleus"/>
    <property type="evidence" value="ECO:0007669"/>
    <property type="project" value="UniProtKB-SubCell"/>
</dbReference>
<feature type="domain" description="Homeobox" evidence="8">
    <location>
        <begin position="61"/>
        <end position="121"/>
    </location>
</feature>
<dbReference type="Pfam" id="PF00046">
    <property type="entry name" value="Homeodomain"/>
    <property type="match status" value="1"/>
</dbReference>
<dbReference type="PANTHER" id="PTHR24333:SF5">
    <property type="entry name" value="VENT HOMEOBOX"/>
    <property type="match status" value="1"/>
</dbReference>
<sequence>MEVKHENILVRKSFLIEDILGLNGSGKKTRHGAAAGTMDGQMESAGKVEQGRLAGKKRRKRFQRRRRTAFSRAQLTFLEGKFQCQKYLTLSDRSQVADILSLTEAQVKCWFQNRRTKWKRQTTVSVRADQLREHAVYHQDGCPTMTPPSADDDGSSPGSTTSRSSHHHQHRQPHRALKKPLTRTDFPKAVGKPSSPATTYHKVSSSTSTLFHVQEPPNFPQDFTGPRFDFSSFNQQPQIIRTFPLPFFSLS</sequence>
<evidence type="ECO:0000256" key="3">
    <source>
        <dbReference type="ARBA" id="ARBA00023155"/>
    </source>
</evidence>
<feature type="compositionally biased region" description="Basic residues" evidence="7">
    <location>
        <begin position="164"/>
        <end position="181"/>
    </location>
</feature>
<evidence type="ECO:0000256" key="1">
    <source>
        <dbReference type="ARBA" id="ARBA00004123"/>
    </source>
</evidence>
<evidence type="ECO:0000259" key="8">
    <source>
        <dbReference type="PROSITE" id="PS50071"/>
    </source>
</evidence>
<accession>A0A1W0WWE9</accession>
<evidence type="ECO:0000256" key="6">
    <source>
        <dbReference type="RuleBase" id="RU000682"/>
    </source>
</evidence>
<dbReference type="InterPro" id="IPR009057">
    <property type="entry name" value="Homeodomain-like_sf"/>
</dbReference>